<proteinExistence type="predicted"/>
<protein>
    <submittedName>
        <fullName evidence="3">C-type lectin 37Da</fullName>
    </submittedName>
</protein>
<accession>A0AB39ZSK8</accession>
<dbReference type="SUPFAM" id="SSF56436">
    <property type="entry name" value="C-type lectin-like"/>
    <property type="match status" value="1"/>
</dbReference>
<dbReference type="GeneID" id="108019076"/>
<dbReference type="AlphaFoldDB" id="A0AB39ZSK8"/>
<dbReference type="Proteomes" id="UP001652628">
    <property type="component" value="Chromosome 2L"/>
</dbReference>
<dbReference type="InterPro" id="IPR001304">
    <property type="entry name" value="C-type_lectin-like"/>
</dbReference>
<dbReference type="RefSeq" id="XP_016942230.3">
    <property type="nucleotide sequence ID" value="XM_017086741.4"/>
</dbReference>
<organism evidence="2 3">
    <name type="scientific">Drosophila suzukii</name>
    <name type="common">Spotted-wing drosophila fruit fly</name>
    <dbReference type="NCBI Taxonomy" id="28584"/>
    <lineage>
        <taxon>Eukaryota</taxon>
        <taxon>Metazoa</taxon>
        <taxon>Ecdysozoa</taxon>
        <taxon>Arthropoda</taxon>
        <taxon>Hexapoda</taxon>
        <taxon>Insecta</taxon>
        <taxon>Pterygota</taxon>
        <taxon>Neoptera</taxon>
        <taxon>Endopterygota</taxon>
        <taxon>Diptera</taxon>
        <taxon>Brachycera</taxon>
        <taxon>Muscomorpha</taxon>
        <taxon>Ephydroidea</taxon>
        <taxon>Drosophilidae</taxon>
        <taxon>Drosophila</taxon>
        <taxon>Sophophora</taxon>
    </lineage>
</organism>
<reference evidence="3" key="2">
    <citation type="submission" date="2025-08" db="UniProtKB">
        <authorList>
            <consortium name="RefSeq"/>
        </authorList>
    </citation>
    <scope>IDENTIFICATION</scope>
</reference>
<dbReference type="InterPro" id="IPR016187">
    <property type="entry name" value="CTDL_fold"/>
</dbReference>
<dbReference type="InterPro" id="IPR016186">
    <property type="entry name" value="C-type_lectin-like/link_sf"/>
</dbReference>
<feature type="domain" description="C-type lectin" evidence="1">
    <location>
        <begin position="59"/>
        <end position="181"/>
    </location>
</feature>
<dbReference type="InterPro" id="IPR050111">
    <property type="entry name" value="C-type_lectin/snaclec_domain"/>
</dbReference>
<evidence type="ECO:0000313" key="3">
    <source>
        <dbReference type="RefSeq" id="XP_016942230.3"/>
    </source>
</evidence>
<reference evidence="2" key="1">
    <citation type="submission" date="2025-05" db="UniProtKB">
        <authorList>
            <consortium name="RefSeq"/>
        </authorList>
    </citation>
    <scope>NUCLEOTIDE SEQUENCE [LARGE SCALE GENOMIC DNA]</scope>
</reference>
<dbReference type="PANTHER" id="PTHR22803">
    <property type="entry name" value="MANNOSE, PHOSPHOLIPASE, LECTIN RECEPTOR RELATED"/>
    <property type="match status" value="1"/>
</dbReference>
<name>A0AB39ZSK8_DROSZ</name>
<dbReference type="CDD" id="cd00037">
    <property type="entry name" value="CLECT"/>
    <property type="match status" value="1"/>
</dbReference>
<dbReference type="PROSITE" id="PS50041">
    <property type="entry name" value="C_TYPE_LECTIN_2"/>
    <property type="match status" value="1"/>
</dbReference>
<keyword evidence="2" id="KW-1185">Reference proteome</keyword>
<evidence type="ECO:0000313" key="2">
    <source>
        <dbReference type="Proteomes" id="UP001652628"/>
    </source>
</evidence>
<dbReference type="Pfam" id="PF00059">
    <property type="entry name" value="Lectin_C"/>
    <property type="match status" value="1"/>
</dbReference>
<dbReference type="Gene3D" id="3.10.100.10">
    <property type="entry name" value="Mannose-Binding Protein A, subunit A"/>
    <property type="match status" value="1"/>
</dbReference>
<evidence type="ECO:0000259" key="1">
    <source>
        <dbReference type="PROSITE" id="PS50041"/>
    </source>
</evidence>
<sequence length="193" mass="21698">MKGDALNKGISSIYKMCLKYTSMCAFLAILSLSGAYKITPNVIEGVPGFLNITTAPFIKIGSNYYFIETKGLNWFAAFESCKQIQADLIAFESLEELQLISQYLIYNNMAAYYWTSGTDLAKQDKHVWFSNGQPVASDLWRKGEPNNENNEEHCDELKIEPGVGVGLNDRRCSYIDGYICKAPQPKTASFIVW</sequence>
<gene>
    <name evidence="3" type="primary">LOC108019076</name>
</gene>
<dbReference type="SMART" id="SM00034">
    <property type="entry name" value="CLECT"/>
    <property type="match status" value="1"/>
</dbReference>